<dbReference type="AlphaFoldDB" id="A0A1G6V6Y7"/>
<dbReference type="STRING" id="1391627.SAMN05216464_101861"/>
<dbReference type="InterPro" id="IPR008969">
    <property type="entry name" value="CarboxyPept-like_regulatory"/>
</dbReference>
<dbReference type="RefSeq" id="WP_091144846.1">
    <property type="nucleotide sequence ID" value="NZ_FNAI01000001.1"/>
</dbReference>
<protein>
    <submittedName>
        <fullName evidence="2">CarboxypepD_reg-like domain-containing protein</fullName>
    </submittedName>
</protein>
<sequence>MCPLSSINRYSHLRCCLMFFILITANYIAYGQSKYGLVISNSAHLSGAIIRNTNSHKLSISNSNGEFSLTVSKGDTILTSYMGFKTDTMVFNNQNSLLITLNQSHNLLNEVVIRDNPINPLKKFRRNQEEYKQIYRIGDNKNIVSVFGGAGFGGVGISIDKLYSALSREGKNARRLQRALVTDYKADIVDARFTKSLVTKITGYTGERLDIFMIDNRPTYEFVKNAPDYDLIKYIRQKLNNNAVLKDTTLAPDSKQDLRIK</sequence>
<name>A0A1G6V6Y7_9SPHI</name>
<keyword evidence="1" id="KW-1133">Transmembrane helix</keyword>
<dbReference type="EMBL" id="FNAI01000001">
    <property type="protein sequence ID" value="SDD48606.1"/>
    <property type="molecule type" value="Genomic_DNA"/>
</dbReference>
<dbReference type="SUPFAM" id="SSF49464">
    <property type="entry name" value="Carboxypeptidase regulatory domain-like"/>
    <property type="match status" value="1"/>
</dbReference>
<reference evidence="2 3" key="1">
    <citation type="submission" date="2016-10" db="EMBL/GenBank/DDBJ databases">
        <authorList>
            <person name="de Groot N.N."/>
        </authorList>
    </citation>
    <scope>NUCLEOTIDE SEQUENCE [LARGE SCALE GENOMIC DNA]</scope>
    <source>
        <strain evidence="2 3">47C3B</strain>
    </source>
</reference>
<keyword evidence="1" id="KW-0472">Membrane</keyword>
<dbReference type="OrthoDB" id="714262at2"/>
<proteinExistence type="predicted"/>
<gene>
    <name evidence="2" type="ORF">SAMN05216464_101861</name>
</gene>
<dbReference type="Pfam" id="PF13715">
    <property type="entry name" value="CarbopepD_reg_2"/>
    <property type="match status" value="1"/>
</dbReference>
<keyword evidence="1" id="KW-0812">Transmembrane</keyword>
<evidence type="ECO:0000256" key="1">
    <source>
        <dbReference type="SAM" id="Phobius"/>
    </source>
</evidence>
<organism evidence="2 3">
    <name type="scientific">Mucilaginibacter pineti</name>
    <dbReference type="NCBI Taxonomy" id="1391627"/>
    <lineage>
        <taxon>Bacteria</taxon>
        <taxon>Pseudomonadati</taxon>
        <taxon>Bacteroidota</taxon>
        <taxon>Sphingobacteriia</taxon>
        <taxon>Sphingobacteriales</taxon>
        <taxon>Sphingobacteriaceae</taxon>
        <taxon>Mucilaginibacter</taxon>
    </lineage>
</organism>
<feature type="transmembrane region" description="Helical" evidence="1">
    <location>
        <begin position="12"/>
        <end position="30"/>
    </location>
</feature>
<accession>A0A1G6V6Y7</accession>
<keyword evidence="3" id="KW-1185">Reference proteome</keyword>
<dbReference type="Proteomes" id="UP000199072">
    <property type="component" value="Unassembled WGS sequence"/>
</dbReference>
<evidence type="ECO:0000313" key="2">
    <source>
        <dbReference type="EMBL" id="SDD48606.1"/>
    </source>
</evidence>
<evidence type="ECO:0000313" key="3">
    <source>
        <dbReference type="Proteomes" id="UP000199072"/>
    </source>
</evidence>